<protein>
    <recommendedName>
        <fullName evidence="4">PH domain-containing protein</fullName>
    </recommendedName>
</protein>
<accession>A0ABW3MBU6</accession>
<feature type="non-terminal residue" evidence="2">
    <location>
        <position position="113"/>
    </location>
</feature>
<keyword evidence="3" id="KW-1185">Reference proteome</keyword>
<reference evidence="3" key="1">
    <citation type="journal article" date="2019" name="Int. J. Syst. Evol. Microbiol.">
        <title>The Global Catalogue of Microorganisms (GCM) 10K type strain sequencing project: providing services to taxonomists for standard genome sequencing and annotation.</title>
        <authorList>
            <consortium name="The Broad Institute Genomics Platform"/>
            <consortium name="The Broad Institute Genome Sequencing Center for Infectious Disease"/>
            <person name="Wu L."/>
            <person name="Ma J."/>
        </authorList>
    </citation>
    <scope>NUCLEOTIDE SEQUENCE [LARGE SCALE GENOMIC DNA]</scope>
    <source>
        <strain evidence="3">JCM 31486</strain>
    </source>
</reference>
<keyword evidence="1" id="KW-0812">Transmembrane</keyword>
<dbReference type="EMBL" id="JBHTIS010000949">
    <property type="protein sequence ID" value="MFD1047149.1"/>
    <property type="molecule type" value="Genomic_DNA"/>
</dbReference>
<feature type="transmembrane region" description="Helical" evidence="1">
    <location>
        <begin position="57"/>
        <end position="79"/>
    </location>
</feature>
<dbReference type="Proteomes" id="UP001597045">
    <property type="component" value="Unassembled WGS sequence"/>
</dbReference>
<organism evidence="2 3">
    <name type="scientific">Kibdelosporangium lantanae</name>
    <dbReference type="NCBI Taxonomy" id="1497396"/>
    <lineage>
        <taxon>Bacteria</taxon>
        <taxon>Bacillati</taxon>
        <taxon>Actinomycetota</taxon>
        <taxon>Actinomycetes</taxon>
        <taxon>Pseudonocardiales</taxon>
        <taxon>Pseudonocardiaceae</taxon>
        <taxon>Kibdelosporangium</taxon>
    </lineage>
</organism>
<gene>
    <name evidence="2" type="ORF">ACFQ1S_17150</name>
</gene>
<evidence type="ECO:0000313" key="3">
    <source>
        <dbReference type="Proteomes" id="UP001597045"/>
    </source>
</evidence>
<evidence type="ECO:0000313" key="2">
    <source>
        <dbReference type="EMBL" id="MFD1047149.1"/>
    </source>
</evidence>
<evidence type="ECO:0000256" key="1">
    <source>
        <dbReference type="SAM" id="Phobius"/>
    </source>
</evidence>
<keyword evidence="1" id="KW-1133">Transmembrane helix</keyword>
<feature type="transmembrane region" description="Helical" evidence="1">
    <location>
        <begin position="32"/>
        <end position="51"/>
    </location>
</feature>
<proteinExistence type="predicted"/>
<evidence type="ECO:0008006" key="4">
    <source>
        <dbReference type="Google" id="ProtNLM"/>
    </source>
</evidence>
<keyword evidence="1" id="KW-0472">Membrane</keyword>
<name>A0ABW3MBU6_9PSEU</name>
<comment type="caution">
    <text evidence="2">The sequence shown here is derived from an EMBL/GenBank/DDBJ whole genome shotgun (WGS) entry which is preliminary data.</text>
</comment>
<sequence>MAVFDGIPEGPSADAVVYDYGRSTGRTVQQTGILLFVLVYVAIVVAGGGWTAPFDEWWPVTLGPVLIAIYGSLGVLGIVRPHYGLAFDQHGVWFRKGRTFFHIPWDTVRRIDG</sequence>